<dbReference type="GO" id="GO:0006355">
    <property type="term" value="P:regulation of DNA-templated transcription"/>
    <property type="evidence" value="ECO:0007669"/>
    <property type="project" value="InterPro"/>
</dbReference>
<dbReference type="PANTHER" id="PTHR32071">
    <property type="entry name" value="TRANSCRIPTIONAL REGULATORY PROTEIN"/>
    <property type="match status" value="1"/>
</dbReference>
<keyword evidence="4" id="KW-0804">Transcription</keyword>
<reference evidence="8 9" key="1">
    <citation type="submission" date="2016-10" db="EMBL/GenBank/DDBJ databases">
        <title>The whole genome sequencing and assembly of Bacillus simplex DSM 1321 strain.</title>
        <authorList>
            <person name="Park M.-K."/>
            <person name="Lee Y.-J."/>
            <person name="Yi H."/>
            <person name="Bahn Y.-S."/>
            <person name="Kim J.F."/>
            <person name="Lee D.-W."/>
        </authorList>
    </citation>
    <scope>NUCLEOTIDE SEQUENCE [LARGE SCALE GENOMIC DNA]</scope>
    <source>
        <strain evidence="8 9">DSM 1321</strain>
    </source>
</reference>
<gene>
    <name evidence="8" type="ORF">BS1321_09885</name>
</gene>
<accession>A0A223EG78</accession>
<dbReference type="GO" id="GO:0005524">
    <property type="term" value="F:ATP binding"/>
    <property type="evidence" value="ECO:0007669"/>
    <property type="project" value="UniProtKB-KW"/>
</dbReference>
<dbReference type="SMART" id="SM00448">
    <property type="entry name" value="REC"/>
    <property type="match status" value="1"/>
</dbReference>
<dbReference type="FunFam" id="3.40.50.300:FF:000006">
    <property type="entry name" value="DNA-binding transcriptional regulator NtrC"/>
    <property type="match status" value="1"/>
</dbReference>
<name>A0A223EG78_9BACI</name>
<dbReference type="InterPro" id="IPR003593">
    <property type="entry name" value="AAA+_ATPase"/>
</dbReference>
<dbReference type="Gene3D" id="3.40.50.300">
    <property type="entry name" value="P-loop containing nucleotide triphosphate hydrolases"/>
    <property type="match status" value="1"/>
</dbReference>
<dbReference type="InterPro" id="IPR025944">
    <property type="entry name" value="Sigma_54_int_dom_CS"/>
</dbReference>
<dbReference type="AlphaFoldDB" id="A0A223EG78"/>
<keyword evidence="5" id="KW-0597">Phosphoprotein</keyword>
<evidence type="ECO:0000256" key="5">
    <source>
        <dbReference type="PROSITE-ProRule" id="PRU00169"/>
    </source>
</evidence>
<dbReference type="OrthoDB" id="9771372at2"/>
<evidence type="ECO:0000256" key="2">
    <source>
        <dbReference type="ARBA" id="ARBA00022840"/>
    </source>
</evidence>
<dbReference type="EMBL" id="CP017704">
    <property type="protein sequence ID" value="ASS94242.1"/>
    <property type="molecule type" value="Genomic_DNA"/>
</dbReference>
<dbReference type="SMART" id="SM00382">
    <property type="entry name" value="AAA"/>
    <property type="match status" value="1"/>
</dbReference>
<evidence type="ECO:0000256" key="3">
    <source>
        <dbReference type="ARBA" id="ARBA00023015"/>
    </source>
</evidence>
<dbReference type="InterPro" id="IPR002197">
    <property type="entry name" value="HTH_Fis"/>
</dbReference>
<evidence type="ECO:0000259" key="6">
    <source>
        <dbReference type="PROSITE" id="PS50045"/>
    </source>
</evidence>
<dbReference type="Pfam" id="PF00072">
    <property type="entry name" value="Response_reg"/>
    <property type="match status" value="1"/>
</dbReference>
<dbReference type="Pfam" id="PF00158">
    <property type="entry name" value="Sigma54_activat"/>
    <property type="match status" value="1"/>
</dbReference>
<feature type="domain" description="Sigma-54 factor interaction" evidence="6">
    <location>
        <begin position="140"/>
        <end position="365"/>
    </location>
</feature>
<evidence type="ECO:0000259" key="7">
    <source>
        <dbReference type="PROSITE" id="PS50110"/>
    </source>
</evidence>
<dbReference type="SUPFAM" id="SSF52540">
    <property type="entry name" value="P-loop containing nucleoside triphosphate hydrolases"/>
    <property type="match status" value="1"/>
</dbReference>
<feature type="domain" description="Response regulatory" evidence="7">
    <location>
        <begin position="3"/>
        <end position="118"/>
    </location>
</feature>
<evidence type="ECO:0000256" key="4">
    <source>
        <dbReference type="ARBA" id="ARBA00023163"/>
    </source>
</evidence>
<dbReference type="InterPro" id="IPR025662">
    <property type="entry name" value="Sigma_54_int_dom_ATP-bd_1"/>
</dbReference>
<keyword evidence="1" id="KW-0547">Nucleotide-binding</keyword>
<proteinExistence type="predicted"/>
<dbReference type="InterPro" id="IPR027417">
    <property type="entry name" value="P-loop_NTPase"/>
</dbReference>
<dbReference type="CDD" id="cd00009">
    <property type="entry name" value="AAA"/>
    <property type="match status" value="1"/>
</dbReference>
<dbReference type="PROSITE" id="PS50045">
    <property type="entry name" value="SIGMA54_INTERACT_4"/>
    <property type="match status" value="1"/>
</dbReference>
<dbReference type="RefSeq" id="WP_063235765.1">
    <property type="nucleotide sequence ID" value="NZ_BCVO01000030.1"/>
</dbReference>
<sequence>MIHLLVVDDEKEVGTFLSRLFTMKGYLVQVVNSGKEFHEIDWNQQRFDVAMIDLKLPDCDGLSLLQHLKQQQPRCKVLIMTGYSTVKIAVDAMKLGASDYMEKPFVDIEVLERQIDNLLNENEALNQHFIHKLAEDSGLIVGESPLMKNLIEMAFKVAQKSVNVLIEGETGSGKEVLSRFIHIASPRNHEPFIGINCGAISESLLESELFGHEKGAFTGATQLRKGFFEIAGNGTLFLDEIADASPAIQVKLLRVLETREFMRVGSSGTLRTNARLVAASNENLQQAVDKNKFREDLFYRLNVVTLDIPPLRNRKEDIPLLVRHLMERNGHGDISFSNEAIEKLQQYNWPGNIRELSNVVMRTLTLADHKSVITADDISLSNGQITPDKNVSPNEIQSTENLLEEWRKRLVADFNEKDELMLEEILTEIKQLQSTIGKELVMQALQKTYGNRNEAAKRLQISIRKLRYILNEKSQT</sequence>
<dbReference type="Gene3D" id="1.10.10.60">
    <property type="entry name" value="Homeodomain-like"/>
    <property type="match status" value="1"/>
</dbReference>
<dbReference type="InterPro" id="IPR058031">
    <property type="entry name" value="AAA_lid_NorR"/>
</dbReference>
<dbReference type="PROSITE" id="PS50110">
    <property type="entry name" value="RESPONSE_REGULATORY"/>
    <property type="match status" value="1"/>
</dbReference>
<dbReference type="Pfam" id="PF02954">
    <property type="entry name" value="HTH_8"/>
    <property type="match status" value="1"/>
</dbReference>
<keyword evidence="2" id="KW-0067">ATP-binding</keyword>
<evidence type="ECO:0000256" key="1">
    <source>
        <dbReference type="ARBA" id="ARBA00022741"/>
    </source>
</evidence>
<dbReference type="GO" id="GO:0043565">
    <property type="term" value="F:sequence-specific DNA binding"/>
    <property type="evidence" value="ECO:0007669"/>
    <property type="project" value="InterPro"/>
</dbReference>
<keyword evidence="3" id="KW-0805">Transcription regulation</keyword>
<dbReference type="PROSITE" id="PS00675">
    <property type="entry name" value="SIGMA54_INTERACT_1"/>
    <property type="match status" value="1"/>
</dbReference>
<dbReference type="Gene3D" id="3.40.50.2300">
    <property type="match status" value="1"/>
</dbReference>
<dbReference type="InterPro" id="IPR001789">
    <property type="entry name" value="Sig_transdc_resp-reg_receiver"/>
</dbReference>
<evidence type="ECO:0000313" key="8">
    <source>
        <dbReference type="EMBL" id="ASS94242.1"/>
    </source>
</evidence>
<dbReference type="Gene3D" id="1.10.8.60">
    <property type="match status" value="1"/>
</dbReference>
<dbReference type="SUPFAM" id="SSF52172">
    <property type="entry name" value="CheY-like"/>
    <property type="match status" value="1"/>
</dbReference>
<evidence type="ECO:0000313" key="9">
    <source>
        <dbReference type="Proteomes" id="UP000214618"/>
    </source>
</evidence>
<dbReference type="Proteomes" id="UP000214618">
    <property type="component" value="Chromosome"/>
</dbReference>
<dbReference type="InterPro" id="IPR002078">
    <property type="entry name" value="Sigma_54_int"/>
</dbReference>
<dbReference type="Pfam" id="PF25601">
    <property type="entry name" value="AAA_lid_14"/>
    <property type="match status" value="1"/>
</dbReference>
<dbReference type="GO" id="GO:0000160">
    <property type="term" value="P:phosphorelay signal transduction system"/>
    <property type="evidence" value="ECO:0007669"/>
    <property type="project" value="InterPro"/>
</dbReference>
<dbReference type="GeneID" id="56473045"/>
<organism evidence="8 9">
    <name type="scientific">Peribacillus simplex NBRC 15720 = DSM 1321</name>
    <dbReference type="NCBI Taxonomy" id="1349754"/>
    <lineage>
        <taxon>Bacteria</taxon>
        <taxon>Bacillati</taxon>
        <taxon>Bacillota</taxon>
        <taxon>Bacilli</taxon>
        <taxon>Bacillales</taxon>
        <taxon>Bacillaceae</taxon>
        <taxon>Peribacillus</taxon>
    </lineage>
</organism>
<dbReference type="InterPro" id="IPR011006">
    <property type="entry name" value="CheY-like_superfamily"/>
</dbReference>
<protein>
    <submittedName>
        <fullName evidence="8">Response regulator</fullName>
    </submittedName>
</protein>
<dbReference type="PROSITE" id="PS00688">
    <property type="entry name" value="SIGMA54_INTERACT_3"/>
    <property type="match status" value="1"/>
</dbReference>
<feature type="modified residue" description="4-aspartylphosphate" evidence="5">
    <location>
        <position position="53"/>
    </location>
</feature>